<reference evidence="3" key="1">
    <citation type="journal article" date="2014" name="FEMS Microbiol. Lett.">
        <title>Draft Genomic DNA Sequence of the Facultatively Methylotrophic Bacterium Acidomonas methanolica type strain MB58.</title>
        <authorList>
            <person name="Higashiura N."/>
            <person name="Hadano H."/>
            <person name="Hirakawa H."/>
            <person name="Matsutani M."/>
            <person name="Takabe S."/>
            <person name="Matsushita K."/>
            <person name="Azuma Y."/>
        </authorList>
    </citation>
    <scope>NUCLEOTIDE SEQUENCE [LARGE SCALE GENOMIC DNA]</scope>
    <source>
        <strain evidence="3">MB58</strain>
    </source>
</reference>
<dbReference type="InterPro" id="IPR021741">
    <property type="entry name" value="DUF3311"/>
</dbReference>
<name>A0A023D6J0_ACIMT</name>
<evidence type="ECO:0008006" key="4">
    <source>
        <dbReference type="Google" id="ProtNLM"/>
    </source>
</evidence>
<keyword evidence="1" id="KW-1133">Transmembrane helix</keyword>
<evidence type="ECO:0000313" key="2">
    <source>
        <dbReference type="EMBL" id="GAJ29694.1"/>
    </source>
</evidence>
<sequence length="59" mass="7055">MKRGWPLLLAPVIGLLWVPFYDRRGPALFGFPFFYWYQFAWIPVTAVLIRLAWALERRA</sequence>
<keyword evidence="3" id="KW-1185">Reference proteome</keyword>
<keyword evidence="1" id="KW-0472">Membrane</keyword>
<dbReference type="RefSeq" id="WP_042059927.1">
    <property type="nucleotide sequence ID" value="NZ_BAND01000075.1"/>
</dbReference>
<accession>A0A023D6J0</accession>
<dbReference type="OrthoDB" id="123261at2"/>
<evidence type="ECO:0000256" key="1">
    <source>
        <dbReference type="SAM" id="Phobius"/>
    </source>
</evidence>
<reference evidence="2 3" key="2">
    <citation type="journal article" date="2014" name="FEMS Microbiol. Lett.">
        <title>Draft genomic DNA sequence of the facultatively methylotrophic bacterium Acidomonas methanolica type strain MB58.</title>
        <authorList>
            <person name="Higashiura N."/>
            <person name="Hadano H."/>
            <person name="Hirakawa H."/>
            <person name="Matsutani M."/>
            <person name="Takabe S."/>
            <person name="Matsushita K."/>
            <person name="Azuma Y."/>
        </authorList>
    </citation>
    <scope>NUCLEOTIDE SEQUENCE [LARGE SCALE GENOMIC DNA]</scope>
    <source>
        <strain evidence="2 3">MB58</strain>
    </source>
</reference>
<evidence type="ECO:0000313" key="3">
    <source>
        <dbReference type="Proteomes" id="UP000019760"/>
    </source>
</evidence>
<dbReference type="Proteomes" id="UP000019760">
    <property type="component" value="Unassembled WGS sequence"/>
</dbReference>
<organism evidence="2 3">
    <name type="scientific">Acidomonas methanolica NBRC 104435</name>
    <dbReference type="NCBI Taxonomy" id="1231351"/>
    <lineage>
        <taxon>Bacteria</taxon>
        <taxon>Pseudomonadati</taxon>
        <taxon>Pseudomonadota</taxon>
        <taxon>Alphaproteobacteria</taxon>
        <taxon>Acetobacterales</taxon>
        <taxon>Acetobacteraceae</taxon>
        <taxon>Acidomonas</taxon>
    </lineage>
</organism>
<protein>
    <recommendedName>
        <fullName evidence="4">DUF3311 domain-containing protein</fullName>
    </recommendedName>
</protein>
<dbReference type="AlphaFoldDB" id="A0A023D6J0"/>
<dbReference type="Pfam" id="PF11755">
    <property type="entry name" value="DUF3311"/>
    <property type="match status" value="1"/>
</dbReference>
<dbReference type="EMBL" id="BAND01000075">
    <property type="protein sequence ID" value="GAJ29694.1"/>
    <property type="molecule type" value="Genomic_DNA"/>
</dbReference>
<proteinExistence type="predicted"/>
<comment type="caution">
    <text evidence="2">The sequence shown here is derived from an EMBL/GenBank/DDBJ whole genome shotgun (WGS) entry which is preliminary data.</text>
</comment>
<gene>
    <name evidence="2" type="ORF">Amme_075_011</name>
</gene>
<feature type="transmembrane region" description="Helical" evidence="1">
    <location>
        <begin position="34"/>
        <end position="53"/>
    </location>
</feature>
<keyword evidence="1" id="KW-0812">Transmembrane</keyword>